<keyword evidence="1" id="KW-0812">Transmembrane</keyword>
<evidence type="ECO:0000256" key="1">
    <source>
        <dbReference type="SAM" id="Phobius"/>
    </source>
</evidence>
<keyword evidence="1" id="KW-1133">Transmembrane helix</keyword>
<feature type="transmembrane region" description="Helical" evidence="1">
    <location>
        <begin position="131"/>
        <end position="154"/>
    </location>
</feature>
<evidence type="ECO:0008006" key="4">
    <source>
        <dbReference type="Google" id="ProtNLM"/>
    </source>
</evidence>
<reference evidence="3" key="2">
    <citation type="submission" date="2024-01" db="EMBL/GenBank/DDBJ databases">
        <title>Roseobacter fucihabitans sp. nov., isolated from the brown alga Fucus spiralis.</title>
        <authorList>
            <person name="Hahnke S."/>
            <person name="Berger M."/>
            <person name="Schlingloff A."/>
            <person name="Athale I."/>
            <person name="Neumann-Schaal M."/>
            <person name="Adenaya A."/>
            <person name="Poehlein A."/>
            <person name="Daniel R."/>
            <person name="Pertersen J."/>
            <person name="Brinkhoff T."/>
        </authorList>
    </citation>
    <scope>NUCLEOTIDE SEQUENCE [LARGE SCALE GENOMIC DNA]</scope>
    <source>
        <strain evidence="3">B14</strain>
    </source>
</reference>
<gene>
    <name evidence="2" type="ORF">ROLI_011380</name>
</gene>
<organism evidence="2 3">
    <name type="scientific">Roseobacter fucihabitans</name>
    <dbReference type="NCBI Taxonomy" id="1537242"/>
    <lineage>
        <taxon>Bacteria</taxon>
        <taxon>Pseudomonadati</taxon>
        <taxon>Pseudomonadota</taxon>
        <taxon>Alphaproteobacteria</taxon>
        <taxon>Rhodobacterales</taxon>
        <taxon>Roseobacteraceae</taxon>
        <taxon>Roseobacter</taxon>
    </lineage>
</organism>
<evidence type="ECO:0000313" key="3">
    <source>
        <dbReference type="Proteomes" id="UP001318682"/>
    </source>
</evidence>
<keyword evidence="1" id="KW-0472">Membrane</keyword>
<dbReference type="Proteomes" id="UP001318682">
    <property type="component" value="Chromosome"/>
</dbReference>
<proteinExistence type="predicted"/>
<name>A0ABZ2BRG8_9RHOB</name>
<feature type="transmembrane region" description="Helical" evidence="1">
    <location>
        <begin position="21"/>
        <end position="40"/>
    </location>
</feature>
<sequence>MKTDIAILQRSFRLMFADPLKTLKVTSPGLAFLIGAGLLFDAQPMITAAEQRVALDPGPAIVQAIIGGVGVLLIAVYWHRYALLEGDARDQIMRPGVGVLAQYLGKLIVVFLVLLIAAIPAILLIFGTTLILSGGSATLVIVVGVGIGILFSWIAMRISLTLPAAALGTRLAIVDSLQATKPLSGAILRVAVILAVMNTMLAGVITSLAAASLAAAVVGQLVLSYFQIIVSISVLSTLYGHLVQHRPLT</sequence>
<dbReference type="RefSeq" id="WP_187428754.1">
    <property type="nucleotide sequence ID" value="NZ_CP143423.1"/>
</dbReference>
<feature type="transmembrane region" description="Helical" evidence="1">
    <location>
        <begin position="224"/>
        <end position="243"/>
    </location>
</feature>
<reference evidence="2 3" key="1">
    <citation type="submission" date="2015-07" db="EMBL/GenBank/DDBJ databases">
        <authorList>
            <person name="Voget S."/>
            <person name="Dogs M."/>
            <person name="Brinkhoff T.H."/>
            <person name="Daniel R."/>
        </authorList>
    </citation>
    <scope>NUCLEOTIDE SEQUENCE [LARGE SCALE GENOMIC DNA]</scope>
    <source>
        <strain evidence="2 3">B14</strain>
    </source>
</reference>
<accession>A0ABZ2BRG8</accession>
<dbReference type="EMBL" id="CP143423">
    <property type="protein sequence ID" value="WVX48060.1"/>
    <property type="molecule type" value="Genomic_DNA"/>
</dbReference>
<feature type="transmembrane region" description="Helical" evidence="1">
    <location>
        <begin position="103"/>
        <end position="125"/>
    </location>
</feature>
<protein>
    <recommendedName>
        <fullName evidence="4">Glycerophosphoryl diester phosphodiesterase membrane domain-containing protein</fullName>
    </recommendedName>
</protein>
<evidence type="ECO:0000313" key="2">
    <source>
        <dbReference type="EMBL" id="WVX48060.1"/>
    </source>
</evidence>
<keyword evidence="3" id="KW-1185">Reference proteome</keyword>
<feature type="transmembrane region" description="Helical" evidence="1">
    <location>
        <begin position="190"/>
        <end position="218"/>
    </location>
</feature>
<feature type="transmembrane region" description="Helical" evidence="1">
    <location>
        <begin position="60"/>
        <end position="82"/>
    </location>
</feature>